<gene>
    <name evidence="1" type="ORF">IE877_04040</name>
</gene>
<proteinExistence type="predicted"/>
<evidence type="ECO:0000313" key="2">
    <source>
        <dbReference type="Proteomes" id="UP000652176"/>
    </source>
</evidence>
<reference evidence="1 2" key="1">
    <citation type="submission" date="2020-09" db="EMBL/GenBank/DDBJ databases">
        <title>Methylomonas albis sp. nov. and Methylomonas fluvii sp. nov.: Two cold-adapted methanotrophs from the River Elbe and an amended description of Methylovulum psychrotolerans strain Eb1.</title>
        <authorList>
            <person name="Bussmann I.K."/>
            <person name="Klings K.-W."/>
            <person name="Warnstedt J."/>
            <person name="Hoppert M."/>
            <person name="Saborowski A."/>
            <person name="Horn F."/>
            <person name="Liebner S."/>
        </authorList>
    </citation>
    <scope>NUCLEOTIDE SEQUENCE [LARGE SCALE GENOMIC DNA]</scope>
    <source>
        <strain evidence="1 2">EbA</strain>
    </source>
</reference>
<keyword evidence="2" id="KW-1185">Reference proteome</keyword>
<dbReference type="Proteomes" id="UP000652176">
    <property type="component" value="Unassembled WGS sequence"/>
</dbReference>
<dbReference type="EMBL" id="JACXSS010000001">
    <property type="protein sequence ID" value="MBD9355058.1"/>
    <property type="molecule type" value="Genomic_DNA"/>
</dbReference>
<comment type="caution">
    <text evidence="1">The sequence shown here is derived from an EMBL/GenBank/DDBJ whole genome shotgun (WGS) entry which is preliminary data.</text>
</comment>
<name>A0ABR9CYJ3_9GAMM</name>
<sequence length="387" mass="45309">MIKHISIFMPSESAFHRRLFQCLSRAFKKQGLLVSGGCRLLTEPEIVGWIKENKPCAIFEMNRVKDEIPVLYQFDVLHVSWVVDMLGRGENQIKGSDITYTFDPGWVDTFNTGSLLKWLPPGTCRDTFFPCRHNYAIPFEFSFIGHIPKPWSPEELSRPLGDQDNSVSFEVVLRRYAEYMRVNTYQEQTHDSCAEVINGIVKQLLGTTCRLSQEVYYDLLVRIKRMNNRTGLINYALRHTQSLVIYGSENWRLWPEYRRYYKHYVEDPSEINRIHQAAKINLHDGVGFHFRAIDCMASGGLLMWYIEGDYDDYQPGEIVYTRGLSDFFQAQTHYYEFKWLNFEEVYQMARAVNYQGSKAQKEVLEIISAHHTWDSRVKQIIADVAML</sequence>
<accession>A0ABR9CYJ3</accession>
<dbReference type="RefSeq" id="WP_192373463.1">
    <property type="nucleotide sequence ID" value="NZ_CAJHIV010000001.1"/>
</dbReference>
<organism evidence="1 2">
    <name type="scientific">Methylomonas albis</name>
    <dbReference type="NCBI Taxonomy" id="1854563"/>
    <lineage>
        <taxon>Bacteria</taxon>
        <taxon>Pseudomonadati</taxon>
        <taxon>Pseudomonadota</taxon>
        <taxon>Gammaproteobacteria</taxon>
        <taxon>Methylococcales</taxon>
        <taxon>Methylococcaceae</taxon>
        <taxon>Methylomonas</taxon>
    </lineage>
</organism>
<protein>
    <submittedName>
        <fullName evidence="1">Glycosyltransferase family 1 protein</fullName>
    </submittedName>
</protein>
<evidence type="ECO:0000313" key="1">
    <source>
        <dbReference type="EMBL" id="MBD9355058.1"/>
    </source>
</evidence>